<keyword evidence="3" id="KW-0732">Signal</keyword>
<evidence type="ECO:0000256" key="3">
    <source>
        <dbReference type="SAM" id="SignalP"/>
    </source>
</evidence>
<evidence type="ECO:0000256" key="2">
    <source>
        <dbReference type="ARBA" id="ARBA00022526"/>
    </source>
</evidence>
<evidence type="ECO:0000313" key="4">
    <source>
        <dbReference type="EMBL" id="AXI02648.1"/>
    </source>
</evidence>
<keyword evidence="2" id="KW-0119">Carbohydrate metabolism</keyword>
<dbReference type="GO" id="GO:0017057">
    <property type="term" value="F:6-phosphogluconolactonase activity"/>
    <property type="evidence" value="ECO:0007669"/>
    <property type="project" value="TreeGrafter"/>
</dbReference>
<keyword evidence="2" id="KW-0313">Glucose metabolism</keyword>
<dbReference type="InterPro" id="IPR019405">
    <property type="entry name" value="Lactonase_7-beta_prop"/>
</dbReference>
<dbReference type="KEGG" id="mbah:HYN46_07285"/>
<dbReference type="Gene3D" id="2.130.10.10">
    <property type="entry name" value="YVTN repeat-like/Quinoprotein amine dehydrogenase"/>
    <property type="match status" value="1"/>
</dbReference>
<dbReference type="SUPFAM" id="SSF51004">
    <property type="entry name" value="C-terminal (heme d1) domain of cytochrome cd1-nitrite reductase"/>
    <property type="match status" value="1"/>
</dbReference>
<dbReference type="PANTHER" id="PTHR30344">
    <property type="entry name" value="6-PHOSPHOGLUCONOLACTONASE-RELATED"/>
    <property type="match status" value="1"/>
</dbReference>
<dbReference type="AlphaFoldDB" id="A0A345P5T9"/>
<dbReference type="InterPro" id="IPR015943">
    <property type="entry name" value="WD40/YVTN_repeat-like_dom_sf"/>
</dbReference>
<dbReference type="Proteomes" id="UP000253940">
    <property type="component" value="Chromosome"/>
</dbReference>
<proteinExistence type="inferred from homology"/>
<dbReference type="RefSeq" id="WP_114898758.1">
    <property type="nucleotide sequence ID" value="NZ_CP031222.1"/>
</dbReference>
<sequence length="388" mass="42347">MYKNQKFLLLGLSLALSALSSASPFHEQTRLLVGGYNNAIASYVFNQSNGQIEQSTIVRTPAHNASWFTVDAERNRLFAVDEIGSKSTKPVGKVSGFKLLDPAKPLDKINTQPTLGDEPTFVVHSPDGHYVFVANYAVNPNTGASLVVLPIDQNGQLGAVTQQLVHQASHVNLERQASSHIHRVTLTPDGQYVFMMDLGGDRVYAYRYDAKSDPKHPLTPAKVPYTALPPGSGPRHLIFSADGHHAYLTLEMAGKLAVFDVLDGELKQRAIISLTPSDFKGKLGAGALHLSADGQFLYVSDRGKDNKILVYSVDPTTGLLSQIQRRSTEGQEPREFAISPDGHYLLVTNQFSNEIVTFKRDPSNGKLGASIQKVNVKAPSMLQFVPEK</sequence>
<dbReference type="PANTHER" id="PTHR30344:SF1">
    <property type="entry name" value="6-PHOSPHOGLUCONOLACTONASE"/>
    <property type="match status" value="1"/>
</dbReference>
<dbReference type="EMBL" id="CP031222">
    <property type="protein sequence ID" value="AXI02648.1"/>
    <property type="molecule type" value="Genomic_DNA"/>
</dbReference>
<accession>A0A345P5T9</accession>
<feature type="signal peptide" evidence="3">
    <location>
        <begin position="1"/>
        <end position="22"/>
    </location>
</feature>
<name>A0A345P5T9_9GAMM</name>
<keyword evidence="5" id="KW-1185">Reference proteome</keyword>
<dbReference type="GO" id="GO:0006006">
    <property type="term" value="P:glucose metabolic process"/>
    <property type="evidence" value="ECO:0007669"/>
    <property type="project" value="UniProtKB-KW"/>
</dbReference>
<dbReference type="Pfam" id="PF10282">
    <property type="entry name" value="Lactonase"/>
    <property type="match status" value="1"/>
</dbReference>
<evidence type="ECO:0000256" key="1">
    <source>
        <dbReference type="ARBA" id="ARBA00005564"/>
    </source>
</evidence>
<reference evidence="4 5" key="1">
    <citation type="submission" date="2018-07" db="EMBL/GenBank/DDBJ databases">
        <title>Genome sequencing of Moraxellaceae gen. HYN0046.</title>
        <authorList>
            <person name="Kim M."/>
            <person name="Yi H."/>
        </authorList>
    </citation>
    <scope>NUCLEOTIDE SEQUENCE [LARGE SCALE GENOMIC DNA]</scope>
    <source>
        <strain evidence="4 5">HYN0046</strain>
    </source>
</reference>
<protein>
    <submittedName>
        <fullName evidence="4">Lactonase family protein</fullName>
    </submittedName>
</protein>
<dbReference type="GO" id="GO:0005829">
    <property type="term" value="C:cytosol"/>
    <property type="evidence" value="ECO:0007669"/>
    <property type="project" value="TreeGrafter"/>
</dbReference>
<gene>
    <name evidence="4" type="ORF">HYN46_07285</name>
</gene>
<dbReference type="InterPro" id="IPR050282">
    <property type="entry name" value="Cycloisomerase_2"/>
</dbReference>
<comment type="similarity">
    <text evidence="1">Belongs to the cycloisomerase 2 family.</text>
</comment>
<dbReference type="OrthoDB" id="9790815at2"/>
<evidence type="ECO:0000313" key="5">
    <source>
        <dbReference type="Proteomes" id="UP000253940"/>
    </source>
</evidence>
<dbReference type="InterPro" id="IPR011048">
    <property type="entry name" value="Haem_d1_sf"/>
</dbReference>
<feature type="chain" id="PRO_5016608010" evidence="3">
    <location>
        <begin position="23"/>
        <end position="388"/>
    </location>
</feature>
<organism evidence="4 5">
    <name type="scientific">Aquirhabdus parva</name>
    <dbReference type="NCBI Taxonomy" id="2283318"/>
    <lineage>
        <taxon>Bacteria</taxon>
        <taxon>Pseudomonadati</taxon>
        <taxon>Pseudomonadota</taxon>
        <taxon>Gammaproteobacteria</taxon>
        <taxon>Moraxellales</taxon>
        <taxon>Moraxellaceae</taxon>
        <taxon>Aquirhabdus</taxon>
    </lineage>
</organism>